<dbReference type="GeneID" id="73467473"/>
<evidence type="ECO:0000256" key="6">
    <source>
        <dbReference type="SAM" id="MobiDB-lite"/>
    </source>
</evidence>
<keyword evidence="2 5" id="KW-0285">Flavoprotein</keyword>
<evidence type="ECO:0000259" key="7">
    <source>
        <dbReference type="PROSITE" id="PS51384"/>
    </source>
</evidence>
<dbReference type="InterPro" id="IPR017927">
    <property type="entry name" value="FAD-bd_FR_type"/>
</dbReference>
<keyword evidence="9" id="KW-1185">Reference proteome</keyword>
<dbReference type="CDD" id="cd06183">
    <property type="entry name" value="cyt_b5_reduct_like"/>
    <property type="match status" value="1"/>
</dbReference>
<dbReference type="EMBL" id="JAGSYN010000046">
    <property type="protein sequence ID" value="KAG7665846.1"/>
    <property type="molecule type" value="Genomic_DNA"/>
</dbReference>
<dbReference type="RefSeq" id="XP_049266078.1">
    <property type="nucleotide sequence ID" value="XM_049410372.1"/>
</dbReference>
<comment type="cofactor">
    <cofactor evidence="1 5">
        <name>FAD</name>
        <dbReference type="ChEBI" id="CHEBI:57692"/>
    </cofactor>
</comment>
<evidence type="ECO:0000256" key="5">
    <source>
        <dbReference type="PIRSR" id="PIRSR601834-1"/>
    </source>
</evidence>
<evidence type="ECO:0000256" key="4">
    <source>
        <dbReference type="ARBA" id="ARBA00023002"/>
    </source>
</evidence>
<comment type="caution">
    <text evidence="8">The sequence shown here is derived from an EMBL/GenBank/DDBJ whole genome shotgun (WGS) entry which is preliminary data.</text>
</comment>
<feature type="domain" description="FAD-binding FR-type" evidence="7">
    <location>
        <begin position="175"/>
        <end position="314"/>
    </location>
</feature>
<dbReference type="PANTHER" id="PTHR19370">
    <property type="entry name" value="NADH-CYTOCHROME B5 REDUCTASE"/>
    <property type="match status" value="1"/>
</dbReference>
<feature type="region of interest" description="Disordered" evidence="6">
    <location>
        <begin position="27"/>
        <end position="86"/>
    </location>
</feature>
<evidence type="ECO:0000256" key="3">
    <source>
        <dbReference type="ARBA" id="ARBA00022827"/>
    </source>
</evidence>
<dbReference type="InterPro" id="IPR001834">
    <property type="entry name" value="CBR-like"/>
</dbReference>
<dbReference type="PROSITE" id="PS51384">
    <property type="entry name" value="FAD_FR"/>
    <property type="match status" value="1"/>
</dbReference>
<feature type="compositionally biased region" description="Basic and acidic residues" evidence="6">
    <location>
        <begin position="42"/>
        <end position="65"/>
    </location>
</feature>
<feature type="binding site" evidence="5">
    <location>
        <position position="290"/>
    </location>
    <ligand>
        <name>FAD</name>
        <dbReference type="ChEBI" id="CHEBI:57692"/>
    </ligand>
</feature>
<organism evidence="8 9">
    <name type="scientific">[Candida] subhashii</name>
    <dbReference type="NCBI Taxonomy" id="561895"/>
    <lineage>
        <taxon>Eukaryota</taxon>
        <taxon>Fungi</taxon>
        <taxon>Dikarya</taxon>
        <taxon>Ascomycota</taxon>
        <taxon>Saccharomycotina</taxon>
        <taxon>Pichiomycetes</taxon>
        <taxon>Debaryomycetaceae</taxon>
        <taxon>Spathaspora</taxon>
    </lineage>
</organism>
<protein>
    <submittedName>
        <fullName evidence="8">CYC2</fullName>
    </submittedName>
</protein>
<evidence type="ECO:0000313" key="9">
    <source>
        <dbReference type="Proteomes" id="UP000694255"/>
    </source>
</evidence>
<sequence length="555" mass="64576">MIFIKRSPRLLGRSRVFRTPSVLQPIRFNSRLPNNNKSDPNNNDKPDEPTNKSDEVSKTQDDKSDVSTFKIKPTTTASAPAPIDPSLGLEKLLKKDNKPYIPKLKHQRVSFEYPGLPNQDEYTKLVDKPKRFTRWTRYIPKMLTAVAVVWTAYAVYVFVQDPEEGEKSLDLLDPNEFHKFVVTYKEPIDDEHMLIEIKPKYNHWEYAYGSDYENKTIWNGERIWSVEIKQPEIMVVRSYTPLPLYFLKSEYTRSGERKPLLKVIDPDHDHYDRNGTMCLYVKRYGDGEVSRFITNKEIGEELELRGPRVEYKFPYHPLKKYYSRPIFKDLPSKVEPENYLNIIKKDNRLPDSDNIDFYAGGTGIAPILQVLFSRNPTVGFVNIHYSARKPGELGPLQRFMFFLEKLDRIKVHYHYDTDSKSILSARDIQKPENPNYLSPLRLEEKEALMTPQEAAKFREDIKSEYMEHENFPEDSQEKKLITEQHQRGERFDSAIEQAMATSRRPKKNASLALVCGPEGYIEYVAGAKKLASNEQGEVAGLLGKKKWDNTNVYKL</sequence>
<dbReference type="AlphaFoldDB" id="A0A8J5QSK5"/>
<accession>A0A8J5QSK5</accession>
<name>A0A8J5QSK5_9ASCO</name>
<evidence type="ECO:0000313" key="8">
    <source>
        <dbReference type="EMBL" id="KAG7665846.1"/>
    </source>
</evidence>
<feature type="binding site" evidence="5">
    <location>
        <position position="289"/>
    </location>
    <ligand>
        <name>FAD</name>
        <dbReference type="ChEBI" id="CHEBI:57692"/>
    </ligand>
</feature>
<dbReference type="Proteomes" id="UP000694255">
    <property type="component" value="Unassembled WGS sequence"/>
</dbReference>
<gene>
    <name evidence="8" type="ORF">J8A68_000672</name>
</gene>
<evidence type="ECO:0000256" key="2">
    <source>
        <dbReference type="ARBA" id="ARBA00022630"/>
    </source>
</evidence>
<dbReference type="GO" id="GO:0005739">
    <property type="term" value="C:mitochondrion"/>
    <property type="evidence" value="ECO:0007669"/>
    <property type="project" value="TreeGrafter"/>
</dbReference>
<dbReference type="OrthoDB" id="432685at2759"/>
<keyword evidence="4" id="KW-0560">Oxidoreductase</keyword>
<keyword evidence="3 5" id="KW-0274">FAD</keyword>
<evidence type="ECO:0000256" key="1">
    <source>
        <dbReference type="ARBA" id="ARBA00001974"/>
    </source>
</evidence>
<proteinExistence type="predicted"/>
<feature type="binding site" evidence="5">
    <location>
        <position position="282"/>
    </location>
    <ligand>
        <name>FAD</name>
        <dbReference type="ChEBI" id="CHEBI:57692"/>
    </ligand>
</feature>
<reference evidence="8 9" key="1">
    <citation type="journal article" date="2021" name="DNA Res.">
        <title>Genome analysis of Candida subhashii reveals its hybrid nature and dual mitochondrial genome conformations.</title>
        <authorList>
            <person name="Mixao V."/>
            <person name="Hegedusova E."/>
            <person name="Saus E."/>
            <person name="Pryszcz L.P."/>
            <person name="Cillingova A."/>
            <person name="Nosek J."/>
            <person name="Gabaldon T."/>
        </authorList>
    </citation>
    <scope>NUCLEOTIDE SEQUENCE [LARGE SCALE GENOMIC DNA]</scope>
    <source>
        <strain evidence="8 9">CBS 10753</strain>
    </source>
</reference>
<dbReference type="PANTHER" id="PTHR19370:SF189">
    <property type="entry name" value="CYTOCHROME C MITOCHONDRIAL IMPORT FACTOR CYC2"/>
    <property type="match status" value="1"/>
</dbReference>
<dbReference type="GO" id="GO:0016491">
    <property type="term" value="F:oxidoreductase activity"/>
    <property type="evidence" value="ECO:0007669"/>
    <property type="project" value="UniProtKB-KW"/>
</dbReference>